<evidence type="ECO:0000256" key="4">
    <source>
        <dbReference type="ARBA" id="ARBA00022759"/>
    </source>
</evidence>
<dbReference type="GO" id="GO:0016787">
    <property type="term" value="F:hydrolase activity"/>
    <property type="evidence" value="ECO:0007669"/>
    <property type="project" value="UniProtKB-KW"/>
</dbReference>
<evidence type="ECO:0000256" key="2">
    <source>
        <dbReference type="ARBA" id="ARBA00022695"/>
    </source>
</evidence>
<dbReference type="InterPro" id="IPR041373">
    <property type="entry name" value="RT_RNaseH"/>
</dbReference>
<evidence type="ECO:0000256" key="5">
    <source>
        <dbReference type="ARBA" id="ARBA00022801"/>
    </source>
</evidence>
<evidence type="ECO:0000259" key="7">
    <source>
        <dbReference type="Pfam" id="PF17917"/>
    </source>
</evidence>
<dbReference type="GO" id="GO:0003964">
    <property type="term" value="F:RNA-directed DNA polymerase activity"/>
    <property type="evidence" value="ECO:0007669"/>
    <property type="project" value="UniProtKB-KW"/>
</dbReference>
<reference evidence="8 9" key="1">
    <citation type="submission" date="2016-02" db="EMBL/GenBank/DDBJ databases">
        <title>Genome analysis of coral dinoflagellate symbionts highlights evolutionary adaptations to a symbiotic lifestyle.</title>
        <authorList>
            <person name="Aranda M."/>
            <person name="Li Y."/>
            <person name="Liew Y.J."/>
            <person name="Baumgarten S."/>
            <person name="Simakov O."/>
            <person name="Wilson M."/>
            <person name="Piel J."/>
            <person name="Ashoor H."/>
            <person name="Bougouffa S."/>
            <person name="Bajic V.B."/>
            <person name="Ryu T."/>
            <person name="Ravasi T."/>
            <person name="Bayer T."/>
            <person name="Micklem G."/>
            <person name="Kim H."/>
            <person name="Bhak J."/>
            <person name="Lajeunesse T.C."/>
            <person name="Voolstra C.R."/>
        </authorList>
    </citation>
    <scope>NUCLEOTIDE SEQUENCE [LARGE SCALE GENOMIC DNA]</scope>
    <source>
        <strain evidence="8 9">CCMP2467</strain>
    </source>
</reference>
<keyword evidence="3" id="KW-0540">Nuclease</keyword>
<accession>A0A1Q9BS59</accession>
<keyword evidence="6" id="KW-0695">RNA-directed DNA polymerase</keyword>
<gene>
    <name evidence="8" type="ORF">AK812_SmicGene47207</name>
</gene>
<name>A0A1Q9BS59_SYMMI</name>
<dbReference type="Proteomes" id="UP000186817">
    <property type="component" value="Unassembled WGS sequence"/>
</dbReference>
<evidence type="ECO:0000256" key="1">
    <source>
        <dbReference type="ARBA" id="ARBA00022679"/>
    </source>
</evidence>
<dbReference type="OrthoDB" id="407598at2759"/>
<comment type="caution">
    <text evidence="8">The sequence shown here is derived from an EMBL/GenBank/DDBJ whole genome shotgun (WGS) entry which is preliminary data.</text>
</comment>
<dbReference type="GO" id="GO:0004519">
    <property type="term" value="F:endonuclease activity"/>
    <property type="evidence" value="ECO:0007669"/>
    <property type="project" value="UniProtKB-KW"/>
</dbReference>
<feature type="domain" description="Reverse transcriptase RNase H-like" evidence="7">
    <location>
        <begin position="120"/>
        <end position="200"/>
    </location>
</feature>
<keyword evidence="1" id="KW-0808">Transferase</keyword>
<organism evidence="8 9">
    <name type="scientific">Symbiodinium microadriaticum</name>
    <name type="common">Dinoflagellate</name>
    <name type="synonym">Zooxanthella microadriatica</name>
    <dbReference type="NCBI Taxonomy" id="2951"/>
    <lineage>
        <taxon>Eukaryota</taxon>
        <taxon>Sar</taxon>
        <taxon>Alveolata</taxon>
        <taxon>Dinophyceae</taxon>
        <taxon>Suessiales</taxon>
        <taxon>Symbiodiniaceae</taxon>
        <taxon>Symbiodinium</taxon>
    </lineage>
</organism>
<keyword evidence="4" id="KW-0255">Endonuclease</keyword>
<sequence length="260" mass="28114">MLSDCGHGLRGTLAKTLIAVVQRSLGLDFDLEDTRFGRFYMRKECERLRGRLQFASNQIAGKRAGSAFKVLTRHLVSNRSALGDDLKIALLFLRDCFLDGPPRSLNANILHLRHTNVDASCDDNKVGLGGVLVSEQGSKVAYFSEWAADELKEIVAPTSKNPIFEFECLAVLLAIKTWSGLIGGCNLVIFSDKEGTKACLVKGSSDNEVGMAIVDSVHKSLDDAGCNAWFERANTAWNVSDGPSRGRCNLSCAISAGSLG</sequence>
<proteinExistence type="predicted"/>
<evidence type="ECO:0000313" key="8">
    <source>
        <dbReference type="EMBL" id="OLP73528.1"/>
    </source>
</evidence>
<dbReference type="EMBL" id="LSRX01005293">
    <property type="protein sequence ID" value="OLP73528.1"/>
    <property type="molecule type" value="Genomic_DNA"/>
</dbReference>
<keyword evidence="5" id="KW-0378">Hydrolase</keyword>
<dbReference type="AlphaFoldDB" id="A0A1Q9BS59"/>
<keyword evidence="9" id="KW-1185">Reference proteome</keyword>
<evidence type="ECO:0000256" key="6">
    <source>
        <dbReference type="ARBA" id="ARBA00022918"/>
    </source>
</evidence>
<evidence type="ECO:0000313" key="9">
    <source>
        <dbReference type="Proteomes" id="UP000186817"/>
    </source>
</evidence>
<dbReference type="Pfam" id="PF17917">
    <property type="entry name" value="RT_RNaseH"/>
    <property type="match status" value="1"/>
</dbReference>
<evidence type="ECO:0000256" key="3">
    <source>
        <dbReference type="ARBA" id="ARBA00022722"/>
    </source>
</evidence>
<protein>
    <recommendedName>
        <fullName evidence="7">Reverse transcriptase RNase H-like domain-containing protein</fullName>
    </recommendedName>
</protein>
<keyword evidence="2" id="KW-0548">Nucleotidyltransferase</keyword>